<name>A0A5Q5AWW1_VIBPH</name>
<organism evidence="2">
    <name type="scientific">Vibrio parahaemolyticus</name>
    <dbReference type="NCBI Taxonomy" id="670"/>
    <lineage>
        <taxon>Bacteria</taxon>
        <taxon>Pseudomonadati</taxon>
        <taxon>Pseudomonadota</taxon>
        <taxon>Gammaproteobacteria</taxon>
        <taxon>Vibrionales</taxon>
        <taxon>Vibrionaceae</taxon>
        <taxon>Vibrio</taxon>
    </lineage>
</organism>
<sequence length="95" mass="10661">MSFNSFAHKQSQINRDSNKVVYVFLSDKRLPSSRRGRVQIVRLFFYLGLLNGKVSAILVKTVPILFSLSLVLGTTLNRLMSDAIVCVKNANNCIN</sequence>
<dbReference type="AlphaFoldDB" id="A0A5Q5AWW1"/>
<dbReference type="EMBL" id="MK455080">
    <property type="protein sequence ID" value="QEQ70670.1"/>
    <property type="molecule type" value="Genomic_DNA"/>
</dbReference>
<reference evidence="2" key="1">
    <citation type="journal article" date="2019" name="Int. J. Food Microbiol.">
        <title>Developing a novel molecular serotyping system based on capsular polysaccharide synthesis gene clusters of Vibrio parahaemolyticus.</title>
        <authorList>
            <person name="Pang Y."/>
            <person name="Guo X."/>
            <person name="Tian X."/>
            <person name="Liu F."/>
            <person name="Wang L."/>
            <person name="Wu J."/>
            <person name="Zhang S."/>
            <person name="Li S."/>
            <person name="Liu B."/>
        </authorList>
    </citation>
    <scope>NUCLEOTIDE SEQUENCE</scope>
    <source>
        <strain evidence="2">G2927</strain>
    </source>
</reference>
<keyword evidence="1" id="KW-0812">Transmembrane</keyword>
<accession>A0A5Q5AWW1</accession>
<keyword evidence="1" id="KW-0472">Membrane</keyword>
<evidence type="ECO:0000313" key="2">
    <source>
        <dbReference type="EMBL" id="QEQ70670.1"/>
    </source>
</evidence>
<feature type="transmembrane region" description="Helical" evidence="1">
    <location>
        <begin position="43"/>
        <end position="72"/>
    </location>
</feature>
<proteinExistence type="predicted"/>
<keyword evidence="1" id="KW-1133">Transmembrane helix</keyword>
<evidence type="ECO:0000256" key="1">
    <source>
        <dbReference type="SAM" id="Phobius"/>
    </source>
</evidence>
<protein>
    <submittedName>
        <fullName evidence="2">Uncharacterized protein</fullName>
    </submittedName>
</protein>